<sequence>MNLNIKLKNIEMIKEKFEKLIPPFEELEDDLKISMSSNIKLGNFFNPNSEEKGIVIEYEFKISQVYAKDNTTVSNLDIKYIAIFNAEENELFNFISNNKLKDEDFKKIVVNANNIAYPYIKEYIESKYNKANIKTNLPLELDV</sequence>
<evidence type="ECO:0008006" key="3">
    <source>
        <dbReference type="Google" id="ProtNLM"/>
    </source>
</evidence>
<dbReference type="Proteomes" id="UP001222958">
    <property type="component" value="Unassembled WGS sequence"/>
</dbReference>
<accession>A0AAP4EH30</accession>
<evidence type="ECO:0000313" key="2">
    <source>
        <dbReference type="Proteomes" id="UP001222958"/>
    </source>
</evidence>
<dbReference type="SUPFAM" id="SSF54611">
    <property type="entry name" value="SecB-like"/>
    <property type="match status" value="1"/>
</dbReference>
<dbReference type="InterPro" id="IPR035958">
    <property type="entry name" value="SecB-like_sf"/>
</dbReference>
<gene>
    <name evidence="1" type="ORF">QDQ28_15060</name>
</gene>
<reference evidence="1" key="1">
    <citation type="submission" date="2023-04" db="EMBL/GenBank/DDBJ databases">
        <title>Epidemiological investigation of Clostridium perfringens isolated from cattle.</title>
        <authorList>
            <person name="Tian R."/>
        </authorList>
    </citation>
    <scope>NUCLEOTIDE SEQUENCE</scope>
    <source>
        <strain evidence="1">ZWCP172</strain>
    </source>
</reference>
<dbReference type="RefSeq" id="WP_279858406.1">
    <property type="nucleotide sequence ID" value="NZ_JARVUX010000016.1"/>
</dbReference>
<name>A0AAP4EH30_CLOPF</name>
<organism evidence="1 2">
    <name type="scientific">Clostridium perfringens</name>
    <dbReference type="NCBI Taxonomy" id="1502"/>
    <lineage>
        <taxon>Bacteria</taxon>
        <taxon>Bacillati</taxon>
        <taxon>Bacillota</taxon>
        <taxon>Clostridia</taxon>
        <taxon>Eubacteriales</taxon>
        <taxon>Clostridiaceae</taxon>
        <taxon>Clostridium</taxon>
    </lineage>
</organism>
<comment type="caution">
    <text evidence="1">The sequence shown here is derived from an EMBL/GenBank/DDBJ whole genome shotgun (WGS) entry which is preliminary data.</text>
</comment>
<proteinExistence type="predicted"/>
<protein>
    <recommendedName>
        <fullName evidence="3">Preprotein translocase subunit SecB</fullName>
    </recommendedName>
</protein>
<dbReference type="EMBL" id="JARVUX010000016">
    <property type="protein sequence ID" value="MDH2337491.1"/>
    <property type="molecule type" value="Genomic_DNA"/>
</dbReference>
<dbReference type="AlphaFoldDB" id="A0AAP4EH30"/>
<evidence type="ECO:0000313" key="1">
    <source>
        <dbReference type="EMBL" id="MDH2337491.1"/>
    </source>
</evidence>